<feature type="transmembrane region" description="Helical" evidence="6">
    <location>
        <begin position="233"/>
        <end position="254"/>
    </location>
</feature>
<dbReference type="HOGENOM" id="CLU_780019_0_0_7"/>
<feature type="transmembrane region" description="Helical" evidence="6">
    <location>
        <begin position="96"/>
        <end position="115"/>
    </location>
</feature>
<feature type="transmembrane region" description="Helical" evidence="6">
    <location>
        <begin position="299"/>
        <end position="318"/>
    </location>
</feature>
<dbReference type="RefSeq" id="WP_015470812.1">
    <property type="nucleotide sequence ID" value="NC_020813.1"/>
</dbReference>
<dbReference type="Gene3D" id="1.10.357.140">
    <property type="entry name" value="UbiA prenyltransferase"/>
    <property type="match status" value="1"/>
</dbReference>
<dbReference type="Pfam" id="PF01040">
    <property type="entry name" value="UbiA"/>
    <property type="match status" value="1"/>
</dbReference>
<dbReference type="Proteomes" id="UP000012040">
    <property type="component" value="Chromosome"/>
</dbReference>
<feature type="transmembrane region" description="Helical" evidence="6">
    <location>
        <begin position="173"/>
        <end position="191"/>
    </location>
</feature>
<dbReference type="eggNOG" id="COG1575">
    <property type="taxonomic scope" value="Bacteria"/>
</dbReference>
<keyword evidence="8" id="KW-1185">Reference proteome</keyword>
<dbReference type="AlphaFoldDB" id="M4VA88"/>
<dbReference type="InterPro" id="IPR044878">
    <property type="entry name" value="UbiA_sf"/>
</dbReference>
<dbReference type="EMBL" id="CP003537">
    <property type="protein sequence ID" value="AGH96322.1"/>
    <property type="molecule type" value="Genomic_DNA"/>
</dbReference>
<protein>
    <submittedName>
        <fullName evidence="7">1,4-dihydroxy-2-naphthoate octaprenyltransferase</fullName>
    </submittedName>
</protein>
<dbReference type="InterPro" id="IPR000537">
    <property type="entry name" value="UbiA_prenyltransferase"/>
</dbReference>
<dbReference type="GO" id="GO:0016765">
    <property type="term" value="F:transferase activity, transferring alkyl or aryl (other than methyl) groups"/>
    <property type="evidence" value="ECO:0007669"/>
    <property type="project" value="InterPro"/>
</dbReference>
<proteinExistence type="predicted"/>
<feature type="transmembrane region" description="Helical" evidence="6">
    <location>
        <begin position="339"/>
        <end position="357"/>
    </location>
</feature>
<evidence type="ECO:0000313" key="7">
    <source>
        <dbReference type="EMBL" id="AGH96322.1"/>
    </source>
</evidence>
<name>M4VA88_9BACT</name>
<dbReference type="KEGG" id="bex:A11Q_2106"/>
<evidence type="ECO:0000256" key="4">
    <source>
        <dbReference type="ARBA" id="ARBA00022989"/>
    </source>
</evidence>
<feature type="transmembrane region" description="Helical" evidence="6">
    <location>
        <begin position="275"/>
        <end position="293"/>
    </location>
</feature>
<gene>
    <name evidence="7" type="ORF">A11Q_2106</name>
</gene>
<keyword evidence="5 6" id="KW-0472">Membrane</keyword>
<sequence length="360" mass="41050">MATEYVTVKRSNNAEFLKYLWGRNSKDIRAVPVKTYNLGTPEESVTFELRKATEIQRPNLFKFIASLIKLRSFILILFPLFFVLTKNYVDDRLFDPISIVLASVGMLFLFSGLNIRNDIHDHISGFDRVNIDSSPKPLREGWITARQASWLSMALILVSAVVAFPAFVFQPELVRVLIVSSVLFFVGRFAKKNSYKHQHFGELILFLLAGPGLVSGYQVALGAGIDTEILCFGVLWGFAVLYLVQVNNFAHIMTSSQSKISNTITKLGFDLSQKFLLLMWGAFIVLWTAFHHYFGSRYWTIFGTMLLIFWSVPLFMKITDIKSPMGSGPRLVKRIAHQTFLAMVFIFFLQSLWVLWVDAN</sequence>
<dbReference type="PATRIC" id="fig|1184267.3.peg.2131"/>
<evidence type="ECO:0000256" key="5">
    <source>
        <dbReference type="ARBA" id="ARBA00023136"/>
    </source>
</evidence>
<keyword evidence="7" id="KW-0808">Transferase</keyword>
<organism evidence="7 8">
    <name type="scientific">Pseudobdellovibrio exovorus JSS</name>
    <dbReference type="NCBI Taxonomy" id="1184267"/>
    <lineage>
        <taxon>Bacteria</taxon>
        <taxon>Pseudomonadati</taxon>
        <taxon>Bdellovibrionota</taxon>
        <taxon>Bdellovibrionia</taxon>
        <taxon>Bdellovibrionales</taxon>
        <taxon>Pseudobdellovibrionaceae</taxon>
        <taxon>Pseudobdellovibrio</taxon>
    </lineage>
</organism>
<comment type="subcellular location">
    <subcellularLocation>
        <location evidence="1">Membrane</location>
        <topology evidence="1">Multi-pass membrane protein</topology>
    </subcellularLocation>
</comment>
<feature type="transmembrane region" description="Helical" evidence="6">
    <location>
        <begin position="60"/>
        <end position="84"/>
    </location>
</feature>
<dbReference type="OrthoDB" id="5289459at2"/>
<reference evidence="7 8" key="1">
    <citation type="journal article" date="2013" name="ISME J.">
        <title>By their genes ye shall know them: genomic signatures of predatory bacteria.</title>
        <authorList>
            <person name="Pasternak Z."/>
            <person name="Pietrokovski S."/>
            <person name="Rotem O."/>
            <person name="Gophna U."/>
            <person name="Lurie-Weinberger M.N."/>
            <person name="Jurkevitch E."/>
        </authorList>
    </citation>
    <scope>NUCLEOTIDE SEQUENCE [LARGE SCALE GENOMIC DNA]</scope>
    <source>
        <strain evidence="7 8">JSS</strain>
    </source>
</reference>
<dbReference type="GO" id="GO:0016020">
    <property type="term" value="C:membrane"/>
    <property type="evidence" value="ECO:0007669"/>
    <property type="project" value="UniProtKB-SubCell"/>
</dbReference>
<evidence type="ECO:0000256" key="6">
    <source>
        <dbReference type="SAM" id="Phobius"/>
    </source>
</evidence>
<accession>M4VA88</accession>
<keyword evidence="3 6" id="KW-0812">Transmembrane</keyword>
<evidence type="ECO:0000313" key="8">
    <source>
        <dbReference type="Proteomes" id="UP000012040"/>
    </source>
</evidence>
<keyword evidence="4 6" id="KW-1133">Transmembrane helix</keyword>
<evidence type="ECO:0000256" key="3">
    <source>
        <dbReference type="ARBA" id="ARBA00022692"/>
    </source>
</evidence>
<feature type="transmembrane region" description="Helical" evidence="6">
    <location>
        <begin position="148"/>
        <end position="167"/>
    </location>
</feature>
<evidence type="ECO:0000256" key="1">
    <source>
        <dbReference type="ARBA" id="ARBA00004141"/>
    </source>
</evidence>
<feature type="transmembrane region" description="Helical" evidence="6">
    <location>
        <begin position="203"/>
        <end position="221"/>
    </location>
</feature>
<dbReference type="STRING" id="1184267.A11Q_2106"/>
<keyword evidence="2" id="KW-1003">Cell membrane</keyword>
<evidence type="ECO:0000256" key="2">
    <source>
        <dbReference type="ARBA" id="ARBA00022475"/>
    </source>
</evidence>